<reference evidence="2" key="2">
    <citation type="submission" date="2018-05" db="EMBL/GenBank/DDBJ databases">
        <title>OpunRS2 (Oryza punctata Reference Sequence Version 2).</title>
        <authorList>
            <person name="Zhang J."/>
            <person name="Kudrna D."/>
            <person name="Lee S."/>
            <person name="Talag J."/>
            <person name="Welchert J."/>
            <person name="Wing R.A."/>
        </authorList>
    </citation>
    <scope>NUCLEOTIDE SEQUENCE [LARGE SCALE GENOMIC DNA]</scope>
</reference>
<dbReference type="AlphaFoldDB" id="A0A0E0JDH3"/>
<sequence>MATYKRQAKVLYTVTPVHSTHGLGDCSRVEDSAESGDKEEHIWGTHIRTNTQHPTRLLHRQPIANASQPNNV</sequence>
<evidence type="ECO:0000313" key="2">
    <source>
        <dbReference type="EnsemblPlants" id="OPUNC01G01280.1"/>
    </source>
</evidence>
<reference evidence="2" key="1">
    <citation type="submission" date="2015-04" db="UniProtKB">
        <authorList>
            <consortium name="EnsemblPlants"/>
        </authorList>
    </citation>
    <scope>IDENTIFICATION</scope>
</reference>
<protein>
    <submittedName>
        <fullName evidence="2">Uncharacterized protein</fullName>
    </submittedName>
</protein>
<name>A0A0E0JDH3_ORYPU</name>
<keyword evidence="3" id="KW-1185">Reference proteome</keyword>
<dbReference type="EnsemblPlants" id="OPUNC01G01280.1">
    <property type="protein sequence ID" value="OPUNC01G01280.1"/>
    <property type="gene ID" value="OPUNC01G01280"/>
</dbReference>
<dbReference type="Proteomes" id="UP000026962">
    <property type="component" value="Chromosome 1"/>
</dbReference>
<evidence type="ECO:0000256" key="1">
    <source>
        <dbReference type="SAM" id="MobiDB-lite"/>
    </source>
</evidence>
<feature type="region of interest" description="Disordered" evidence="1">
    <location>
        <begin position="52"/>
        <end position="72"/>
    </location>
</feature>
<accession>A0A0E0JDH3</accession>
<organism evidence="2">
    <name type="scientific">Oryza punctata</name>
    <name type="common">Red rice</name>
    <dbReference type="NCBI Taxonomy" id="4537"/>
    <lineage>
        <taxon>Eukaryota</taxon>
        <taxon>Viridiplantae</taxon>
        <taxon>Streptophyta</taxon>
        <taxon>Embryophyta</taxon>
        <taxon>Tracheophyta</taxon>
        <taxon>Spermatophyta</taxon>
        <taxon>Magnoliopsida</taxon>
        <taxon>Liliopsida</taxon>
        <taxon>Poales</taxon>
        <taxon>Poaceae</taxon>
        <taxon>BOP clade</taxon>
        <taxon>Oryzoideae</taxon>
        <taxon>Oryzeae</taxon>
        <taxon>Oryzinae</taxon>
        <taxon>Oryza</taxon>
    </lineage>
</organism>
<proteinExistence type="predicted"/>
<dbReference type="HOGENOM" id="CLU_2726565_0_0_1"/>
<evidence type="ECO:0000313" key="3">
    <source>
        <dbReference type="Proteomes" id="UP000026962"/>
    </source>
</evidence>
<dbReference type="Gramene" id="OPUNC01G01280.1">
    <property type="protein sequence ID" value="OPUNC01G01280.1"/>
    <property type="gene ID" value="OPUNC01G01280"/>
</dbReference>